<dbReference type="Pfam" id="PF00383">
    <property type="entry name" value="dCMP_cyt_deam_1"/>
    <property type="match status" value="1"/>
</dbReference>
<dbReference type="HOGENOM" id="CLU_097262_1_2_1"/>
<dbReference type="VEuPathDB" id="MicrosporidiaDB:NAPIS_ORF01101"/>
<dbReference type="Proteomes" id="UP000053780">
    <property type="component" value="Unassembled WGS sequence"/>
</dbReference>
<evidence type="ECO:0000256" key="11">
    <source>
        <dbReference type="PIRSR" id="PIRSR606262-3"/>
    </source>
</evidence>
<dbReference type="InterPro" id="IPR016192">
    <property type="entry name" value="APOBEC/CMP_deaminase_Zn-bd"/>
</dbReference>
<organism evidence="14 15">
    <name type="scientific">Vairimorpha apis BRL 01</name>
    <dbReference type="NCBI Taxonomy" id="1037528"/>
    <lineage>
        <taxon>Eukaryota</taxon>
        <taxon>Fungi</taxon>
        <taxon>Fungi incertae sedis</taxon>
        <taxon>Microsporidia</taxon>
        <taxon>Nosematidae</taxon>
        <taxon>Vairimorpha</taxon>
    </lineage>
</organism>
<keyword evidence="15" id="KW-1185">Reference proteome</keyword>
<evidence type="ECO:0000256" key="4">
    <source>
        <dbReference type="ARBA" id="ARBA00012783"/>
    </source>
</evidence>
<evidence type="ECO:0000256" key="8">
    <source>
        <dbReference type="ARBA" id="ARBA00032005"/>
    </source>
</evidence>
<dbReference type="OrthoDB" id="414540at2759"/>
<gene>
    <name evidence="14" type="ORF">NAPIS_ORF01101</name>
</gene>
<comment type="similarity">
    <text evidence="3 12">Belongs to the cytidine and deoxycytidylate deaminase family.</text>
</comment>
<evidence type="ECO:0000256" key="2">
    <source>
        <dbReference type="ARBA" id="ARBA00003949"/>
    </source>
</evidence>
<evidence type="ECO:0000256" key="3">
    <source>
        <dbReference type="ARBA" id="ARBA00006576"/>
    </source>
</evidence>
<evidence type="ECO:0000256" key="1">
    <source>
        <dbReference type="ARBA" id="ARBA00001947"/>
    </source>
</evidence>
<dbReference type="SUPFAM" id="SSF53927">
    <property type="entry name" value="Cytidine deaminase-like"/>
    <property type="match status" value="1"/>
</dbReference>
<accession>T0LAC1</accession>
<dbReference type="InterPro" id="IPR050202">
    <property type="entry name" value="Cyt/Deoxycyt_deaminase"/>
</dbReference>
<feature type="domain" description="CMP/dCMP-type deaminase" evidence="13">
    <location>
        <begin position="8"/>
        <end position="138"/>
    </location>
</feature>
<dbReference type="GO" id="GO:0005829">
    <property type="term" value="C:cytosol"/>
    <property type="evidence" value="ECO:0007669"/>
    <property type="project" value="TreeGrafter"/>
</dbReference>
<dbReference type="NCBIfam" id="TIGR01354">
    <property type="entry name" value="cyt_deam_tetra"/>
    <property type="match status" value="1"/>
</dbReference>
<keyword evidence="5 11" id="KW-0479">Metal-binding</keyword>
<dbReference type="EMBL" id="KE647152">
    <property type="protein sequence ID" value="EQB61333.1"/>
    <property type="molecule type" value="Genomic_DNA"/>
</dbReference>
<dbReference type="InterPro" id="IPR006262">
    <property type="entry name" value="Cyt_deam_tetra"/>
</dbReference>
<name>T0LAC1_9MICR</name>
<dbReference type="NCBIfam" id="NF004064">
    <property type="entry name" value="PRK05578.1"/>
    <property type="match status" value="1"/>
</dbReference>
<evidence type="ECO:0000256" key="10">
    <source>
        <dbReference type="PIRSR" id="PIRSR606262-1"/>
    </source>
</evidence>
<evidence type="ECO:0000259" key="13">
    <source>
        <dbReference type="PROSITE" id="PS51747"/>
    </source>
</evidence>
<comment type="catalytic activity">
    <reaction evidence="12">
        <text>2'-deoxycytidine + H2O + H(+) = 2'-deoxyuridine + NH4(+)</text>
        <dbReference type="Rhea" id="RHEA:13433"/>
        <dbReference type="ChEBI" id="CHEBI:15377"/>
        <dbReference type="ChEBI" id="CHEBI:15378"/>
        <dbReference type="ChEBI" id="CHEBI:15698"/>
        <dbReference type="ChEBI" id="CHEBI:16450"/>
        <dbReference type="ChEBI" id="CHEBI:28938"/>
        <dbReference type="EC" id="3.5.4.5"/>
    </reaction>
</comment>
<proteinExistence type="inferred from homology"/>
<dbReference type="InterPro" id="IPR002125">
    <property type="entry name" value="CMP_dCMP_dom"/>
</dbReference>
<dbReference type="PROSITE" id="PS00903">
    <property type="entry name" value="CYT_DCMP_DEAMINASES_1"/>
    <property type="match status" value="1"/>
</dbReference>
<dbReference type="GO" id="GO:0008270">
    <property type="term" value="F:zinc ion binding"/>
    <property type="evidence" value="ECO:0007669"/>
    <property type="project" value="UniProtKB-UniRule"/>
</dbReference>
<feature type="binding site" evidence="11">
    <location>
        <position position="60"/>
    </location>
    <ligand>
        <name>Zn(2+)</name>
        <dbReference type="ChEBI" id="CHEBI:29105"/>
        <note>catalytic</note>
    </ligand>
</feature>
<evidence type="ECO:0000313" key="15">
    <source>
        <dbReference type="Proteomes" id="UP000053780"/>
    </source>
</evidence>
<evidence type="ECO:0000256" key="5">
    <source>
        <dbReference type="ARBA" id="ARBA00022723"/>
    </source>
</evidence>
<feature type="binding site" evidence="11">
    <location>
        <position position="94"/>
    </location>
    <ligand>
        <name>Zn(2+)</name>
        <dbReference type="ChEBI" id="CHEBI:29105"/>
        <note>catalytic</note>
    </ligand>
</feature>
<dbReference type="PROSITE" id="PS51747">
    <property type="entry name" value="CYT_DCMP_DEAMINASES_2"/>
    <property type="match status" value="1"/>
</dbReference>
<dbReference type="InterPro" id="IPR016193">
    <property type="entry name" value="Cytidine_deaminase-like"/>
</dbReference>
<dbReference type="GO" id="GO:0055086">
    <property type="term" value="P:nucleobase-containing small molecule metabolic process"/>
    <property type="evidence" value="ECO:0007669"/>
    <property type="project" value="UniProtKB-ARBA"/>
</dbReference>
<dbReference type="GO" id="GO:0072527">
    <property type="term" value="P:pyrimidine-containing compound metabolic process"/>
    <property type="evidence" value="ECO:0007669"/>
    <property type="project" value="UniProtKB-ARBA"/>
</dbReference>
<evidence type="ECO:0000313" key="14">
    <source>
        <dbReference type="EMBL" id="EQB61333.1"/>
    </source>
</evidence>
<evidence type="ECO:0000256" key="6">
    <source>
        <dbReference type="ARBA" id="ARBA00022801"/>
    </source>
</evidence>
<dbReference type="FunFam" id="3.40.140.10:FF:000008">
    <property type="entry name" value="Cytidine deaminase"/>
    <property type="match status" value="1"/>
</dbReference>
<dbReference type="GO" id="GO:0042802">
    <property type="term" value="F:identical protein binding"/>
    <property type="evidence" value="ECO:0007669"/>
    <property type="project" value="UniProtKB-ARBA"/>
</dbReference>
<dbReference type="CDD" id="cd01283">
    <property type="entry name" value="cytidine_deaminase"/>
    <property type="match status" value="1"/>
</dbReference>
<evidence type="ECO:0000256" key="7">
    <source>
        <dbReference type="ARBA" id="ARBA00022833"/>
    </source>
</evidence>
<feature type="active site" description="Proton donor" evidence="10">
    <location>
        <position position="62"/>
    </location>
</feature>
<feature type="binding site" evidence="11">
    <location>
        <position position="97"/>
    </location>
    <ligand>
        <name>Zn(2+)</name>
        <dbReference type="ChEBI" id="CHEBI:29105"/>
        <note>catalytic</note>
    </ligand>
</feature>
<sequence length="138" mass="14984">MTKNISNVQIKNLIKKASDARNFSYSPYSNFKVGSAILTSEGEIFSGCNVENSCFSPTICAERVALTKAVSEGYKDFIACAVVAENLNSLVYPCGVCRQVLAEFTDSSKDLDIFVAQSSSLDKITNVKLSTLLPFAFN</sequence>
<dbReference type="Gene3D" id="3.40.140.10">
    <property type="entry name" value="Cytidine Deaminase, domain 2"/>
    <property type="match status" value="1"/>
</dbReference>
<dbReference type="AlphaFoldDB" id="T0LAC1"/>
<dbReference type="PANTHER" id="PTHR11644:SF2">
    <property type="entry name" value="CYTIDINE DEAMINASE"/>
    <property type="match status" value="1"/>
</dbReference>
<comment type="catalytic activity">
    <reaction evidence="9 12">
        <text>cytidine + H2O + H(+) = uridine + NH4(+)</text>
        <dbReference type="Rhea" id="RHEA:16069"/>
        <dbReference type="ChEBI" id="CHEBI:15377"/>
        <dbReference type="ChEBI" id="CHEBI:15378"/>
        <dbReference type="ChEBI" id="CHEBI:16704"/>
        <dbReference type="ChEBI" id="CHEBI:17562"/>
        <dbReference type="ChEBI" id="CHEBI:28938"/>
        <dbReference type="EC" id="3.5.4.5"/>
    </reaction>
</comment>
<dbReference type="GO" id="GO:0004126">
    <property type="term" value="F:cytidine deaminase activity"/>
    <property type="evidence" value="ECO:0007669"/>
    <property type="project" value="UniProtKB-UniRule"/>
</dbReference>
<comment type="function">
    <text evidence="2 12">This enzyme scavenges exogenous and endogenous cytidine and 2'-deoxycytidine for UMP synthesis.</text>
</comment>
<evidence type="ECO:0000256" key="9">
    <source>
        <dbReference type="ARBA" id="ARBA00049558"/>
    </source>
</evidence>
<protein>
    <recommendedName>
        <fullName evidence="4 12">Cytidine deaminase</fullName>
        <ecNumber evidence="4 12">3.5.4.5</ecNumber>
    </recommendedName>
    <alternativeName>
        <fullName evidence="8 12">Cytidine aminohydrolase</fullName>
    </alternativeName>
</protein>
<keyword evidence="7 11" id="KW-0862">Zinc</keyword>
<reference evidence="14 15" key="1">
    <citation type="journal article" date="2013" name="BMC Genomics">
        <title>Genome sequencing and comparative genomics of honey bee microsporidia, Nosema apis reveal novel insights into host-parasite interactions.</title>
        <authorList>
            <person name="Chen Yp."/>
            <person name="Pettis J.S."/>
            <person name="Zhao Y."/>
            <person name="Liu X."/>
            <person name="Tallon L.J."/>
            <person name="Sadzewicz L.D."/>
            <person name="Li R."/>
            <person name="Zheng H."/>
            <person name="Huang S."/>
            <person name="Zhang X."/>
            <person name="Hamilton M.C."/>
            <person name="Pernal S.F."/>
            <person name="Melathopoulos A.P."/>
            <person name="Yan X."/>
            <person name="Evans J.D."/>
        </authorList>
    </citation>
    <scope>NUCLEOTIDE SEQUENCE [LARGE SCALE GENOMIC DNA]</scope>
    <source>
        <strain evidence="14 15">BRL 01</strain>
    </source>
</reference>
<keyword evidence="6 12" id="KW-0378">Hydrolase</keyword>
<comment type="cofactor">
    <cofactor evidence="1 11 12">
        <name>Zn(2+)</name>
        <dbReference type="ChEBI" id="CHEBI:29105"/>
    </cofactor>
</comment>
<dbReference type="EC" id="3.5.4.5" evidence="4 12"/>
<dbReference type="PANTHER" id="PTHR11644">
    <property type="entry name" value="CYTIDINE DEAMINASE"/>
    <property type="match status" value="1"/>
</dbReference>
<evidence type="ECO:0000256" key="12">
    <source>
        <dbReference type="RuleBase" id="RU364006"/>
    </source>
</evidence>